<accession>A0A1P8WD65</accession>
<evidence type="ECO:0000313" key="3">
    <source>
        <dbReference type="Proteomes" id="UP000187735"/>
    </source>
</evidence>
<evidence type="ECO:0008006" key="4">
    <source>
        <dbReference type="Google" id="ProtNLM"/>
    </source>
</evidence>
<dbReference type="AlphaFoldDB" id="A0A1P8WD65"/>
<dbReference type="RefSeq" id="WP_077023655.1">
    <property type="nucleotide sequence ID" value="NZ_CP017641.1"/>
</dbReference>
<reference evidence="2 3" key="1">
    <citation type="journal article" date="2016" name="Front. Microbiol.">
        <title>Fuerstia marisgermanicae gen. nov., sp. nov., an Unusual Member of the Phylum Planctomycetes from the German Wadden Sea.</title>
        <authorList>
            <person name="Kohn T."/>
            <person name="Heuer A."/>
            <person name="Jogler M."/>
            <person name="Vollmers J."/>
            <person name="Boedeker C."/>
            <person name="Bunk B."/>
            <person name="Rast P."/>
            <person name="Borchert D."/>
            <person name="Glockner I."/>
            <person name="Freese H.M."/>
            <person name="Klenk H.P."/>
            <person name="Overmann J."/>
            <person name="Kaster A.K."/>
            <person name="Rohde M."/>
            <person name="Wiegand S."/>
            <person name="Jogler C."/>
        </authorList>
    </citation>
    <scope>NUCLEOTIDE SEQUENCE [LARGE SCALE GENOMIC DNA]</scope>
    <source>
        <strain evidence="2 3">NH11</strain>
    </source>
</reference>
<dbReference type="NCBIfam" id="TIGR03545">
    <property type="entry name" value="TIGR03545 family protein"/>
    <property type="match status" value="1"/>
</dbReference>
<dbReference type="KEGG" id="fmr:Fuma_01583"/>
<organism evidence="2 3">
    <name type="scientific">Fuerstiella marisgermanici</name>
    <dbReference type="NCBI Taxonomy" id="1891926"/>
    <lineage>
        <taxon>Bacteria</taxon>
        <taxon>Pseudomonadati</taxon>
        <taxon>Planctomycetota</taxon>
        <taxon>Planctomycetia</taxon>
        <taxon>Planctomycetales</taxon>
        <taxon>Planctomycetaceae</taxon>
        <taxon>Fuerstiella</taxon>
    </lineage>
</organism>
<keyword evidence="3" id="KW-1185">Reference proteome</keyword>
<dbReference type="STRING" id="1891926.Fuma_01583"/>
<dbReference type="EMBL" id="CP017641">
    <property type="protein sequence ID" value="APZ91982.1"/>
    <property type="molecule type" value="Genomic_DNA"/>
</dbReference>
<protein>
    <recommendedName>
        <fullName evidence="4">TIGR03545 family protein</fullName>
    </recommendedName>
</protein>
<keyword evidence="1" id="KW-0175">Coiled coil</keyword>
<name>A0A1P8WD65_9PLAN</name>
<evidence type="ECO:0000256" key="1">
    <source>
        <dbReference type="SAM" id="Coils"/>
    </source>
</evidence>
<sequence>MRWTYLIPRLIILGIIWAFMAFGFDPLLRYSAVQTAQSITGAKADVPSLQTGFFPPRMFVNSVALASRTKPGTNLVEFDEMRLQMAGDPLLRKSFVVDEAVVTGVRFGTSRNDNGQLEVEEDAEPAGPIIPPWLSDKMKNIGDEWVENFTQQAKQQLDPNRLESYRVGNELYIKWDGRFKEMNVRLDTSRAQLEALKRQIDDAKKGETIEQVEKYLQIAQQSDLLLRDTRGLLTQFKTNVPRELQQDFARLDQAQKNDRATAAEAIQMLKPDSRQITESLIGEEMYLQLQTLLTWVETLRGYQEDLKAPEAPERSRGRDFEFPLYNPTPGMLCRRMSIDGEFMLSDIPTPFSATLTDVTSDPQMHGRPALLRVTTEGESPVDLVVRHDATGDITTTDLGVNYTDRVPQQLSAGKPDRDHVTASIDNMRWVARLTLVEDGITGRIDVTSDFGQPQVRVQNRYAASLAGMAEQTLAGISTVNATLQINGTIRNPQIDISSNLGEQMAAGFETAFASFVPLMKQQLTAELNTFVDKQRQEFIAKYQGKASELLADYENVISGLNQANELASAFRSGNLQPDAVFKFASDNGMLKEKDQQKVEEYRSKTDDVLNGLRNPQQTLQDKLPGLLKKKLF</sequence>
<feature type="coiled-coil region" evidence="1">
    <location>
        <begin position="179"/>
        <end position="206"/>
    </location>
</feature>
<gene>
    <name evidence="2" type="ORF">Fuma_01583</name>
</gene>
<proteinExistence type="predicted"/>
<dbReference type="OrthoDB" id="273400at2"/>
<dbReference type="InterPro" id="IPR019934">
    <property type="entry name" value="CHP03545"/>
</dbReference>
<evidence type="ECO:0000313" key="2">
    <source>
        <dbReference type="EMBL" id="APZ91982.1"/>
    </source>
</evidence>
<dbReference type="Proteomes" id="UP000187735">
    <property type="component" value="Chromosome"/>
</dbReference>